<accession>A0A6L5YK27</accession>
<organism evidence="2 3">
    <name type="scientific">Waltera intestinalis</name>
    <dbReference type="NCBI Taxonomy" id="2606635"/>
    <lineage>
        <taxon>Bacteria</taxon>
        <taxon>Bacillati</taxon>
        <taxon>Bacillota</taxon>
        <taxon>Clostridia</taxon>
        <taxon>Lachnospirales</taxon>
        <taxon>Lachnospiraceae</taxon>
        <taxon>Waltera</taxon>
    </lineage>
</organism>
<sequence length="248" mass="28634">MKGNLKRPDFRELMNPLLRTTAGILFFSWFFYRSVFAIILFIFPGILYFRKCVREQREKKRWELTVQFKECLLAVANSLRTGYAVENAFLESREDIRLLFGERSAMYGELELIRRGMIVNITLEELIGDLAERSGCEEIQQFSTILSVAKRGGGNVSQIIRNTAELISDKVETTQEMMTLLQGRRLEQRVMEVMPFAISFYIGVTYPGYFASLYHNITGYIIMTACLAIYLCAYIVGEKIMERIGESL</sequence>
<feature type="transmembrane region" description="Helical" evidence="1">
    <location>
        <begin position="217"/>
        <end position="237"/>
    </location>
</feature>
<keyword evidence="3" id="KW-1185">Reference proteome</keyword>
<protein>
    <submittedName>
        <fullName evidence="2">Type II secretion system protein F</fullName>
    </submittedName>
</protein>
<dbReference type="PANTHER" id="PTHR35007:SF1">
    <property type="entry name" value="PILUS ASSEMBLY PROTEIN"/>
    <property type="match status" value="1"/>
</dbReference>
<dbReference type="AlphaFoldDB" id="A0A6L5YK27"/>
<dbReference type="EMBL" id="VUMU01000010">
    <property type="protein sequence ID" value="MST58353.1"/>
    <property type="molecule type" value="Genomic_DNA"/>
</dbReference>
<evidence type="ECO:0000313" key="2">
    <source>
        <dbReference type="EMBL" id="MST58353.1"/>
    </source>
</evidence>
<keyword evidence="1" id="KW-1133">Transmembrane helix</keyword>
<evidence type="ECO:0000313" key="3">
    <source>
        <dbReference type="Proteomes" id="UP000476055"/>
    </source>
</evidence>
<dbReference type="Proteomes" id="UP000476055">
    <property type="component" value="Unassembled WGS sequence"/>
</dbReference>
<feature type="transmembrane region" description="Helical" evidence="1">
    <location>
        <begin position="193"/>
        <end position="211"/>
    </location>
</feature>
<keyword evidence="1" id="KW-0472">Membrane</keyword>
<evidence type="ECO:0000256" key="1">
    <source>
        <dbReference type="SAM" id="Phobius"/>
    </source>
</evidence>
<proteinExistence type="predicted"/>
<gene>
    <name evidence="2" type="ORF">FYJ59_08900</name>
</gene>
<keyword evidence="1" id="KW-0812">Transmembrane</keyword>
<comment type="caution">
    <text evidence="2">The sequence shown here is derived from an EMBL/GenBank/DDBJ whole genome shotgun (WGS) entry which is preliminary data.</text>
</comment>
<dbReference type="RefSeq" id="WP_154496533.1">
    <property type="nucleotide sequence ID" value="NZ_VUMU01000010.1"/>
</dbReference>
<reference evidence="2 3" key="1">
    <citation type="submission" date="2019-08" db="EMBL/GenBank/DDBJ databases">
        <title>In-depth cultivation of the pig gut microbiome towards novel bacterial diversity and tailored functional studies.</title>
        <authorList>
            <person name="Wylensek D."/>
            <person name="Hitch T.C.A."/>
            <person name="Clavel T."/>
        </authorList>
    </citation>
    <scope>NUCLEOTIDE SEQUENCE [LARGE SCALE GENOMIC DNA]</scope>
    <source>
        <strain evidence="2 3">WCA3-601-WT-6H</strain>
    </source>
</reference>
<feature type="transmembrane region" description="Helical" evidence="1">
    <location>
        <begin position="20"/>
        <end position="49"/>
    </location>
</feature>
<dbReference type="PANTHER" id="PTHR35007">
    <property type="entry name" value="INTEGRAL MEMBRANE PROTEIN-RELATED"/>
    <property type="match status" value="1"/>
</dbReference>
<name>A0A6L5YK27_9FIRM</name>